<organism evidence="1 2">
    <name type="scientific">Handelsmanbacteria sp. (strain RIFCSPLOWO2_12_FULL_64_10)</name>
    <dbReference type="NCBI Taxonomy" id="1817868"/>
    <lineage>
        <taxon>Bacteria</taxon>
        <taxon>Candidatus Handelsmaniibacteriota</taxon>
    </lineage>
</organism>
<name>A0A1F6C6F0_HANXR</name>
<proteinExistence type="predicted"/>
<evidence type="ECO:0000313" key="2">
    <source>
        <dbReference type="Proteomes" id="UP000178606"/>
    </source>
</evidence>
<dbReference type="GO" id="GO:0005506">
    <property type="term" value="F:iron ion binding"/>
    <property type="evidence" value="ECO:0007669"/>
    <property type="project" value="UniProtKB-ARBA"/>
</dbReference>
<dbReference type="PANTHER" id="PTHR20883:SF48">
    <property type="entry name" value="ECTOINE DIOXYGENASE"/>
    <property type="match status" value="1"/>
</dbReference>
<dbReference type="SUPFAM" id="SSF51197">
    <property type="entry name" value="Clavaminate synthase-like"/>
    <property type="match status" value="1"/>
</dbReference>
<dbReference type="AlphaFoldDB" id="A0A1F6C6F0"/>
<dbReference type="Proteomes" id="UP000178606">
    <property type="component" value="Unassembled WGS sequence"/>
</dbReference>
<keyword evidence="1" id="KW-0560">Oxidoreductase</keyword>
<sequence>MLTDAQAQEFNEKGFLRVSRVLDDGAVERLRADLDLVMAGKSPKPPVLNRNMLAGRSEYEGGKGGEAVIQIVNIWQASEAFYQHACHPTITGMVAQLCRTDTLRIWHDQVQYKPPERGGPTGWHQDQPLWPILQPPDLISAWVALDDATVENGCMWMAPGSHRWGNQQKWLRAGPDFHPEHRDVTLLPADARLKAEPVEVMKGECAFHHCLTWHGSPHNRSQRPRRAIAVHYMPGHIRYEPTGKHVMEQFVAVPKGEILSGDAFPVVYQK</sequence>
<dbReference type="EMBL" id="MFKF01000402">
    <property type="protein sequence ID" value="OGG44507.1"/>
    <property type="molecule type" value="Genomic_DNA"/>
</dbReference>
<protein>
    <submittedName>
        <fullName evidence="1">Phytanoyl-CoA dioxygenase</fullName>
    </submittedName>
</protein>
<dbReference type="GO" id="GO:0016706">
    <property type="term" value="F:2-oxoglutarate-dependent dioxygenase activity"/>
    <property type="evidence" value="ECO:0007669"/>
    <property type="project" value="UniProtKB-ARBA"/>
</dbReference>
<dbReference type="Pfam" id="PF05721">
    <property type="entry name" value="PhyH"/>
    <property type="match status" value="1"/>
</dbReference>
<gene>
    <name evidence="1" type="ORF">A3F84_07050</name>
</gene>
<reference evidence="1 2" key="1">
    <citation type="journal article" date="2016" name="Nat. Commun.">
        <title>Thousands of microbial genomes shed light on interconnected biogeochemical processes in an aquifer system.</title>
        <authorList>
            <person name="Anantharaman K."/>
            <person name="Brown C.T."/>
            <person name="Hug L.A."/>
            <person name="Sharon I."/>
            <person name="Castelle C.J."/>
            <person name="Probst A.J."/>
            <person name="Thomas B.C."/>
            <person name="Singh A."/>
            <person name="Wilkins M.J."/>
            <person name="Karaoz U."/>
            <person name="Brodie E.L."/>
            <person name="Williams K.H."/>
            <person name="Hubbard S.S."/>
            <person name="Banfield J.F."/>
        </authorList>
    </citation>
    <scope>NUCLEOTIDE SEQUENCE [LARGE SCALE GENOMIC DNA]</scope>
    <source>
        <strain evidence="2">RIFCSPLOWO2_12_FULL_64_10</strain>
    </source>
</reference>
<comment type="caution">
    <text evidence="1">The sequence shown here is derived from an EMBL/GenBank/DDBJ whole genome shotgun (WGS) entry which is preliminary data.</text>
</comment>
<evidence type="ECO:0000313" key="1">
    <source>
        <dbReference type="EMBL" id="OGG44507.1"/>
    </source>
</evidence>
<dbReference type="InterPro" id="IPR008775">
    <property type="entry name" value="Phytyl_CoA_dOase-like"/>
</dbReference>
<keyword evidence="1" id="KW-0223">Dioxygenase</keyword>
<dbReference type="Gene3D" id="2.60.120.620">
    <property type="entry name" value="q2cbj1_9rhob like domain"/>
    <property type="match status" value="1"/>
</dbReference>
<dbReference type="PANTHER" id="PTHR20883">
    <property type="entry name" value="PHYTANOYL-COA DIOXYGENASE DOMAIN CONTAINING 1"/>
    <property type="match status" value="1"/>
</dbReference>
<accession>A0A1F6C6F0</accession>